<keyword evidence="2" id="KW-1185">Reference proteome</keyword>
<evidence type="ECO:0000313" key="2">
    <source>
        <dbReference type="Proteomes" id="UP000006103"/>
    </source>
</evidence>
<dbReference type="Proteomes" id="UP000006103">
    <property type="component" value="Plasmid PBr_lp36"/>
</dbReference>
<name>B8F0P5_BORGR</name>
<organism evidence="1 2">
    <name type="scientific">Borreliella garinii PBr</name>
    <dbReference type="NCBI Taxonomy" id="498743"/>
    <lineage>
        <taxon>Bacteria</taxon>
        <taxon>Pseudomonadati</taxon>
        <taxon>Spirochaetota</taxon>
        <taxon>Spirochaetia</taxon>
        <taxon>Spirochaetales</taxon>
        <taxon>Borreliaceae</taxon>
        <taxon>Borreliella</taxon>
    </lineage>
</organism>
<reference evidence="1 2" key="1">
    <citation type="journal article" date="2011" name="J. Bacteriol.">
        <title>Whole-genome sequences of two Borrelia afzelii and two Borrelia garinii Lyme disease agent isolates.</title>
        <authorList>
            <person name="Casjens S.R."/>
            <person name="Mongodin E.F."/>
            <person name="Qiu W.-G."/>
            <person name="Dunn J.J."/>
            <person name="Luft B.J."/>
            <person name="Fraser-Liggett C.M."/>
            <person name="Schutzer S.E."/>
        </authorList>
    </citation>
    <scope>NUCLEOTIDE SEQUENCE [LARGE SCALE GENOMIC DNA]</scope>
    <source>
        <strain evidence="1 2">PBr</strain>
    </source>
</reference>
<dbReference type="AlphaFoldDB" id="B8F0P5"/>
<evidence type="ECO:0000313" key="1">
    <source>
        <dbReference type="EMBL" id="ACL34521.1"/>
    </source>
</evidence>
<dbReference type="EMBL" id="CP001302">
    <property type="protein sequence ID" value="ACL34521.1"/>
    <property type="molecule type" value="Genomic_DNA"/>
</dbReference>
<protein>
    <submittedName>
        <fullName evidence="1">Uncharacterized protein</fullName>
    </submittedName>
</protein>
<geneLocation type="plasmid" evidence="1 2">
    <name>PBr_lp36</name>
</geneLocation>
<gene>
    <name evidence="1" type="ORF">BGAPBR_K0012</name>
</gene>
<proteinExistence type="predicted"/>
<accession>B8F0P5</accession>
<sequence>MVLFASLLSLVIIKKTSKNLKKLLQAVYTNKKTTCIFIKFTTTICFYFYGIIEFIG</sequence>
<keyword evidence="1" id="KW-0614">Plasmid</keyword>